<proteinExistence type="predicted"/>
<evidence type="ECO:0000259" key="1">
    <source>
        <dbReference type="Pfam" id="PF09722"/>
    </source>
</evidence>
<dbReference type="OrthoDB" id="8595277at2"/>
<dbReference type="PATRIC" id="fig|294.133.peg.3239"/>
<dbReference type="EMBL" id="LACH01000039">
    <property type="protein sequence ID" value="KJZ64383.1"/>
    <property type="molecule type" value="Genomic_DNA"/>
</dbReference>
<dbReference type="Proteomes" id="UP000033400">
    <property type="component" value="Unassembled WGS sequence"/>
</dbReference>
<name>A0A0F4V690_PSEFL</name>
<dbReference type="GO" id="GO:0003677">
    <property type="term" value="F:DNA binding"/>
    <property type="evidence" value="ECO:0007669"/>
    <property type="project" value="InterPro"/>
</dbReference>
<evidence type="ECO:0000259" key="2">
    <source>
        <dbReference type="Pfam" id="PF20432"/>
    </source>
</evidence>
<evidence type="ECO:0000313" key="4">
    <source>
        <dbReference type="Proteomes" id="UP000033400"/>
    </source>
</evidence>
<feature type="domain" description="Antitoxin Xre/MbcA/ParS-like toxin-binding" evidence="1">
    <location>
        <begin position="96"/>
        <end position="146"/>
    </location>
</feature>
<organism evidence="3 4">
    <name type="scientific">Pseudomonas fluorescens</name>
    <dbReference type="NCBI Taxonomy" id="294"/>
    <lineage>
        <taxon>Bacteria</taxon>
        <taxon>Pseudomonadati</taxon>
        <taxon>Pseudomonadota</taxon>
        <taxon>Gammaproteobacteria</taxon>
        <taxon>Pseudomonadales</taxon>
        <taxon>Pseudomonadaceae</taxon>
        <taxon>Pseudomonas</taxon>
    </lineage>
</organism>
<dbReference type="Pfam" id="PF09722">
    <property type="entry name" value="Xre_MbcA_ParS_C"/>
    <property type="match status" value="1"/>
</dbReference>
<reference evidence="3 4" key="1">
    <citation type="submission" date="2015-03" db="EMBL/GenBank/DDBJ databases">
        <title>Comparative genomics of Pseudomonas insights into diversity of traits involved in vanlence and defense.</title>
        <authorList>
            <person name="Qin Y."/>
        </authorList>
    </citation>
    <scope>NUCLEOTIDE SEQUENCE [LARGE SCALE GENOMIC DNA]</scope>
    <source>
        <strain evidence="3 4">H24</strain>
    </source>
</reference>
<protein>
    <submittedName>
        <fullName evidence="3">Antitoxin</fullName>
    </submittedName>
</protein>
<gene>
    <name evidence="3" type="ORF">VD17_18080</name>
</gene>
<comment type="caution">
    <text evidence="3">The sequence shown here is derived from an EMBL/GenBank/DDBJ whole genome shotgun (WGS) entry which is preliminary data.</text>
</comment>
<dbReference type="NCBIfam" id="TIGR02293">
    <property type="entry name" value="TAS_TIGR02293"/>
    <property type="match status" value="1"/>
</dbReference>
<dbReference type="InterPro" id="IPR024467">
    <property type="entry name" value="Xre/MbcA/ParS-like_toxin-bd"/>
</dbReference>
<feature type="domain" description="Antitoxin Xre-like helix-turn-helix" evidence="2">
    <location>
        <begin position="33"/>
        <end position="90"/>
    </location>
</feature>
<dbReference type="Pfam" id="PF20432">
    <property type="entry name" value="Xre-like-HTH"/>
    <property type="match status" value="1"/>
</dbReference>
<dbReference type="InterPro" id="IPR011979">
    <property type="entry name" value="Antitox_Xre"/>
</dbReference>
<dbReference type="AlphaFoldDB" id="A0A0F4V690"/>
<evidence type="ECO:0000313" key="3">
    <source>
        <dbReference type="EMBL" id="KJZ64383.1"/>
    </source>
</evidence>
<sequence length="149" mass="16479">MLSSIRDYQPGSQTSEDIWTSLKLPSRGTELFAHIHRGLPFTILDRIANELQVDSESVTKAIQVSTAKLRNRAKAGRFNASESDRLIALVIVYQEAIALFEDDAEAANKWMDSLVPGLDSKRPLEMLGTRVETAAVLDLIGRLERGVLA</sequence>
<accession>A0A0F4V690</accession>
<dbReference type="RefSeq" id="WP_046054965.1">
    <property type="nucleotide sequence ID" value="NZ_LACH01000039.1"/>
</dbReference>
<dbReference type="InterPro" id="IPR046847">
    <property type="entry name" value="Xre-like_HTH"/>
</dbReference>